<dbReference type="PROSITE" id="PS50088">
    <property type="entry name" value="ANK_REPEAT"/>
    <property type="match status" value="1"/>
</dbReference>
<comment type="caution">
    <text evidence="5">The sequence shown here is derived from an EMBL/GenBank/DDBJ whole genome shotgun (WGS) entry which is preliminary data.</text>
</comment>
<organism evidence="5 6">
    <name type="scientific">Pragia fontium</name>
    <dbReference type="NCBI Taxonomy" id="82985"/>
    <lineage>
        <taxon>Bacteria</taxon>
        <taxon>Pseudomonadati</taxon>
        <taxon>Pseudomonadota</taxon>
        <taxon>Gammaproteobacteria</taxon>
        <taxon>Enterobacterales</taxon>
        <taxon>Budviciaceae</taxon>
        <taxon>Pragia</taxon>
    </lineage>
</organism>
<accession>A0ABQ5LEE6</accession>
<dbReference type="InterPro" id="IPR002110">
    <property type="entry name" value="Ankyrin_rpt"/>
</dbReference>
<name>A0ABQ5LEE6_9GAMM</name>
<evidence type="ECO:0000256" key="3">
    <source>
        <dbReference type="PROSITE-ProRule" id="PRU00023"/>
    </source>
</evidence>
<dbReference type="SUPFAM" id="SSF48403">
    <property type="entry name" value="Ankyrin repeat"/>
    <property type="match status" value="1"/>
</dbReference>
<dbReference type="SMART" id="SM00248">
    <property type="entry name" value="ANK"/>
    <property type="match status" value="4"/>
</dbReference>
<keyword evidence="4" id="KW-0732">Signal</keyword>
<evidence type="ECO:0000313" key="5">
    <source>
        <dbReference type="EMBL" id="GKX61769.1"/>
    </source>
</evidence>
<dbReference type="InterPro" id="IPR036770">
    <property type="entry name" value="Ankyrin_rpt-contain_sf"/>
</dbReference>
<gene>
    <name evidence="5" type="ORF">SOASR032_03380</name>
</gene>
<proteinExistence type="predicted"/>
<keyword evidence="6" id="KW-1185">Reference proteome</keyword>
<feature type="signal peptide" evidence="4">
    <location>
        <begin position="1"/>
        <end position="19"/>
    </location>
</feature>
<feature type="repeat" description="ANK" evidence="3">
    <location>
        <begin position="168"/>
        <end position="200"/>
    </location>
</feature>
<protein>
    <recommendedName>
        <fullName evidence="7">Ribulose-5-phosphate 4-epimerase and related epimerases and aldolases</fullName>
    </recommendedName>
</protein>
<dbReference type="Pfam" id="PF13637">
    <property type="entry name" value="Ank_4"/>
    <property type="match status" value="1"/>
</dbReference>
<dbReference type="PANTHER" id="PTHR24171">
    <property type="entry name" value="ANKYRIN REPEAT DOMAIN-CONTAINING PROTEIN 39-RELATED"/>
    <property type="match status" value="1"/>
</dbReference>
<dbReference type="Pfam" id="PF12796">
    <property type="entry name" value="Ank_2"/>
    <property type="match status" value="1"/>
</dbReference>
<dbReference type="PANTHER" id="PTHR24171:SF8">
    <property type="entry name" value="BRCA1-ASSOCIATED RING DOMAIN PROTEIN 1"/>
    <property type="match status" value="1"/>
</dbReference>
<reference evidence="5" key="1">
    <citation type="submission" date="2022-06" db="EMBL/GenBank/DDBJ databases">
        <title>Draft genome sequences of Pragia fontium str. JCM24417.</title>
        <authorList>
            <person name="Wakabayashi Y."/>
            <person name="Kojima K."/>
        </authorList>
    </citation>
    <scope>NUCLEOTIDE SEQUENCE</scope>
    <source>
        <strain evidence="5">JCM 24417</strain>
    </source>
</reference>
<dbReference type="PROSITE" id="PS50297">
    <property type="entry name" value="ANK_REP_REGION"/>
    <property type="match status" value="1"/>
</dbReference>
<feature type="chain" id="PRO_5047325058" description="Ribulose-5-phosphate 4-epimerase and related epimerases and aldolases" evidence="4">
    <location>
        <begin position="20"/>
        <end position="245"/>
    </location>
</feature>
<evidence type="ECO:0000256" key="1">
    <source>
        <dbReference type="ARBA" id="ARBA00022737"/>
    </source>
</evidence>
<evidence type="ECO:0000256" key="4">
    <source>
        <dbReference type="SAM" id="SignalP"/>
    </source>
</evidence>
<sequence>MKHIIAICALLSLSFASHAKIVNNNNPEGFKAFKMDYAEMTDIANPNKLAWRVFYDKPSTGKDHLWFDAVKQGDLDTVKAMLAAGQDIEAKDTGSLDQTALGWAAFIGYDDMVDYLIAQKANLWATDKGDVYNTLKSAVLGKNTKVVEKIYTLLKDQVDINDQTLEDDGETLVMVAASNNRIETVKYLIGIGANVNISTTTQDKSLNSYDQSPLTYACKRDLKEMQQLLIAHGAVNHRTKLAACD</sequence>
<keyword evidence="2 3" id="KW-0040">ANK repeat</keyword>
<evidence type="ECO:0000313" key="6">
    <source>
        <dbReference type="Proteomes" id="UP001059610"/>
    </source>
</evidence>
<evidence type="ECO:0008006" key="7">
    <source>
        <dbReference type="Google" id="ProtNLM"/>
    </source>
</evidence>
<dbReference type="RefSeq" id="WP_261821443.1">
    <property type="nucleotide sequence ID" value="NZ_BRLJ01000001.1"/>
</dbReference>
<dbReference type="Gene3D" id="1.25.40.20">
    <property type="entry name" value="Ankyrin repeat-containing domain"/>
    <property type="match status" value="1"/>
</dbReference>
<dbReference type="Proteomes" id="UP001059610">
    <property type="component" value="Unassembled WGS sequence"/>
</dbReference>
<evidence type="ECO:0000256" key="2">
    <source>
        <dbReference type="ARBA" id="ARBA00023043"/>
    </source>
</evidence>
<dbReference type="EMBL" id="BRLJ01000001">
    <property type="protein sequence ID" value="GKX61769.1"/>
    <property type="molecule type" value="Genomic_DNA"/>
</dbReference>
<keyword evidence="1" id="KW-0677">Repeat</keyword>